<evidence type="ECO:0000313" key="2">
    <source>
        <dbReference type="EnsemblMetazoa" id="CapteP189610"/>
    </source>
</evidence>
<dbReference type="EMBL" id="KB296866">
    <property type="protein sequence ID" value="ELU11207.1"/>
    <property type="molecule type" value="Genomic_DNA"/>
</dbReference>
<proteinExistence type="predicted"/>
<organism evidence="1">
    <name type="scientific">Capitella teleta</name>
    <name type="common">Polychaete worm</name>
    <dbReference type="NCBI Taxonomy" id="283909"/>
    <lineage>
        <taxon>Eukaryota</taxon>
        <taxon>Metazoa</taxon>
        <taxon>Spiralia</taxon>
        <taxon>Lophotrochozoa</taxon>
        <taxon>Annelida</taxon>
        <taxon>Polychaeta</taxon>
        <taxon>Sedentaria</taxon>
        <taxon>Scolecida</taxon>
        <taxon>Capitellidae</taxon>
        <taxon>Capitella</taxon>
    </lineage>
</organism>
<reference evidence="2" key="3">
    <citation type="submission" date="2015-06" db="UniProtKB">
        <authorList>
            <consortium name="EnsemblMetazoa"/>
        </authorList>
    </citation>
    <scope>IDENTIFICATION</scope>
</reference>
<name>R7UY82_CAPTE</name>
<dbReference type="EMBL" id="AMQN01020215">
    <property type="status" value="NOT_ANNOTATED_CDS"/>
    <property type="molecule type" value="Genomic_DNA"/>
</dbReference>
<dbReference type="EnsemblMetazoa" id="CapteT189610">
    <property type="protein sequence ID" value="CapteP189610"/>
    <property type="gene ID" value="CapteG189610"/>
</dbReference>
<reference evidence="3" key="1">
    <citation type="submission" date="2012-12" db="EMBL/GenBank/DDBJ databases">
        <authorList>
            <person name="Hellsten U."/>
            <person name="Grimwood J."/>
            <person name="Chapman J.A."/>
            <person name="Shapiro H."/>
            <person name="Aerts A."/>
            <person name="Otillar R.P."/>
            <person name="Terry A.Y."/>
            <person name="Boore J.L."/>
            <person name="Simakov O."/>
            <person name="Marletaz F."/>
            <person name="Cho S.-J."/>
            <person name="Edsinger-Gonzales E."/>
            <person name="Havlak P."/>
            <person name="Kuo D.-H."/>
            <person name="Larsson T."/>
            <person name="Lv J."/>
            <person name="Arendt D."/>
            <person name="Savage R."/>
            <person name="Osoegawa K."/>
            <person name="de Jong P."/>
            <person name="Lindberg D.R."/>
            <person name="Seaver E.C."/>
            <person name="Weisblat D.A."/>
            <person name="Putnam N.H."/>
            <person name="Grigoriev I.V."/>
            <person name="Rokhsar D.S."/>
        </authorList>
    </citation>
    <scope>NUCLEOTIDE SEQUENCE</scope>
    <source>
        <strain evidence="3">I ESC-2004</strain>
    </source>
</reference>
<accession>R7UY82</accession>
<evidence type="ECO:0000313" key="1">
    <source>
        <dbReference type="EMBL" id="ELU11207.1"/>
    </source>
</evidence>
<evidence type="ECO:0000313" key="3">
    <source>
        <dbReference type="Proteomes" id="UP000014760"/>
    </source>
</evidence>
<protein>
    <submittedName>
        <fullName evidence="1 2">Uncharacterized protein</fullName>
    </submittedName>
</protein>
<reference evidence="1 3" key="2">
    <citation type="journal article" date="2013" name="Nature">
        <title>Insights into bilaterian evolution from three spiralian genomes.</title>
        <authorList>
            <person name="Simakov O."/>
            <person name="Marletaz F."/>
            <person name="Cho S.J."/>
            <person name="Edsinger-Gonzales E."/>
            <person name="Havlak P."/>
            <person name="Hellsten U."/>
            <person name="Kuo D.H."/>
            <person name="Larsson T."/>
            <person name="Lv J."/>
            <person name="Arendt D."/>
            <person name="Savage R."/>
            <person name="Osoegawa K."/>
            <person name="de Jong P."/>
            <person name="Grimwood J."/>
            <person name="Chapman J.A."/>
            <person name="Shapiro H."/>
            <person name="Aerts A."/>
            <person name="Otillar R.P."/>
            <person name="Terry A.Y."/>
            <person name="Boore J.L."/>
            <person name="Grigoriev I.V."/>
            <person name="Lindberg D.R."/>
            <person name="Seaver E.C."/>
            <person name="Weisblat D.A."/>
            <person name="Putnam N.H."/>
            <person name="Rokhsar D.S."/>
        </authorList>
    </citation>
    <scope>NUCLEOTIDE SEQUENCE</scope>
    <source>
        <strain evidence="1 3">I ESC-2004</strain>
    </source>
</reference>
<dbReference type="HOGENOM" id="CLU_2294303_0_0_1"/>
<dbReference type="AlphaFoldDB" id="R7UY82"/>
<keyword evidence="3" id="KW-1185">Reference proteome</keyword>
<sequence length="101" mass="11369">MGSCTAASMYAPPCKKPSLSLSVTRSCFKMFYTPLPDAYDTKRGQNVCHLNFEEAVKREIPGAFLSIESTGATREYAVHSMRPKLLSGEFTGIYKEYTYFF</sequence>
<dbReference type="Proteomes" id="UP000014760">
    <property type="component" value="Unassembled WGS sequence"/>
</dbReference>
<gene>
    <name evidence="1" type="ORF">CAPTEDRAFT_189610</name>
</gene>